<comment type="similarity">
    <text evidence="2">Belongs to the GtrA family.</text>
</comment>
<evidence type="ECO:0000256" key="4">
    <source>
        <dbReference type="ARBA" id="ARBA00022989"/>
    </source>
</evidence>
<feature type="transmembrane region" description="Helical" evidence="6">
    <location>
        <begin position="78"/>
        <end position="97"/>
    </location>
</feature>
<gene>
    <name evidence="8" type="ORF">Cop2CBH44_14430</name>
</gene>
<dbReference type="InterPro" id="IPR051401">
    <property type="entry name" value="GtrA_CellWall_Glycosyl"/>
</dbReference>
<evidence type="ECO:0000259" key="7">
    <source>
        <dbReference type="Pfam" id="PF04138"/>
    </source>
</evidence>
<feature type="transmembrane region" description="Helical" evidence="6">
    <location>
        <begin position="37"/>
        <end position="58"/>
    </location>
</feature>
<accession>A0A7G1HU75</accession>
<sequence>MKKRLLNSEPIRFCIVGTIATIIHYGLYLPLSSFLKLNAAYSIGFIVSFICNFLLSNYYTFHTRPTWKRAIRFSGSHIVNYIMQISFFNLFLFLGVSKAYAPMPVWAVIMPINFLLVRFALKPHKKHIPVTSPQKTTPDYQKIEITQKS</sequence>
<feature type="transmembrane region" description="Helical" evidence="6">
    <location>
        <begin position="103"/>
        <end position="121"/>
    </location>
</feature>
<dbReference type="Pfam" id="PF04138">
    <property type="entry name" value="GtrA_DPMS_TM"/>
    <property type="match status" value="1"/>
</dbReference>
<comment type="subcellular location">
    <subcellularLocation>
        <location evidence="1">Membrane</location>
        <topology evidence="1">Multi-pass membrane protein</topology>
    </subcellularLocation>
</comment>
<evidence type="ECO:0000256" key="2">
    <source>
        <dbReference type="ARBA" id="ARBA00009399"/>
    </source>
</evidence>
<dbReference type="PANTHER" id="PTHR38459:SF1">
    <property type="entry name" value="PROPHAGE BACTOPRENOL-LINKED GLUCOSE TRANSLOCASE HOMOLOG"/>
    <property type="match status" value="1"/>
</dbReference>
<evidence type="ECO:0000256" key="6">
    <source>
        <dbReference type="SAM" id="Phobius"/>
    </source>
</evidence>
<reference evidence="9" key="1">
    <citation type="submission" date="2020-07" db="EMBL/GenBank/DDBJ databases">
        <title>Complete genome sequencing of Coprobacter sp. strain 2CBH44.</title>
        <authorList>
            <person name="Sakamoto M."/>
            <person name="Murakami T."/>
            <person name="Mori H."/>
        </authorList>
    </citation>
    <scope>NUCLEOTIDE SEQUENCE [LARGE SCALE GENOMIC DNA]</scope>
    <source>
        <strain evidence="9">2CBH44</strain>
    </source>
</reference>
<evidence type="ECO:0000256" key="3">
    <source>
        <dbReference type="ARBA" id="ARBA00022692"/>
    </source>
</evidence>
<evidence type="ECO:0000313" key="8">
    <source>
        <dbReference type="EMBL" id="BCI63090.1"/>
    </source>
</evidence>
<dbReference type="GO" id="GO:0000271">
    <property type="term" value="P:polysaccharide biosynthetic process"/>
    <property type="evidence" value="ECO:0007669"/>
    <property type="project" value="InterPro"/>
</dbReference>
<dbReference type="EMBL" id="AP023322">
    <property type="protein sequence ID" value="BCI63090.1"/>
    <property type="molecule type" value="Genomic_DNA"/>
</dbReference>
<dbReference type="InterPro" id="IPR007267">
    <property type="entry name" value="GtrA_DPMS_TM"/>
</dbReference>
<dbReference type="RefSeq" id="WP_200755806.1">
    <property type="nucleotide sequence ID" value="NZ_AP023322.1"/>
</dbReference>
<evidence type="ECO:0000256" key="5">
    <source>
        <dbReference type="ARBA" id="ARBA00023136"/>
    </source>
</evidence>
<feature type="domain" description="GtrA/DPMS transmembrane" evidence="7">
    <location>
        <begin position="12"/>
        <end position="119"/>
    </location>
</feature>
<dbReference type="Proteomes" id="UP000594042">
    <property type="component" value="Chromosome"/>
</dbReference>
<keyword evidence="5 6" id="KW-0472">Membrane</keyword>
<keyword evidence="4 6" id="KW-1133">Transmembrane helix</keyword>
<evidence type="ECO:0000256" key="1">
    <source>
        <dbReference type="ARBA" id="ARBA00004141"/>
    </source>
</evidence>
<proteinExistence type="inferred from homology"/>
<dbReference type="PANTHER" id="PTHR38459">
    <property type="entry name" value="PROPHAGE BACTOPRENOL-LINKED GLUCOSE TRANSLOCASE HOMOLOG"/>
    <property type="match status" value="1"/>
</dbReference>
<dbReference type="AlphaFoldDB" id="A0A7G1HU75"/>
<name>A0A7G1HU75_9BACT</name>
<keyword evidence="3 6" id="KW-0812">Transmembrane</keyword>
<keyword evidence="9" id="KW-1185">Reference proteome</keyword>
<dbReference type="KEGG" id="copr:Cop2CBH44_14430"/>
<organism evidence="8 9">
    <name type="scientific">Coprobacter secundus subsp. similis</name>
    <dbReference type="NCBI Taxonomy" id="2751153"/>
    <lineage>
        <taxon>Bacteria</taxon>
        <taxon>Pseudomonadati</taxon>
        <taxon>Bacteroidota</taxon>
        <taxon>Bacteroidia</taxon>
        <taxon>Bacteroidales</taxon>
        <taxon>Barnesiellaceae</taxon>
        <taxon>Coprobacter</taxon>
    </lineage>
</organism>
<feature type="transmembrane region" description="Helical" evidence="6">
    <location>
        <begin position="12"/>
        <end position="31"/>
    </location>
</feature>
<dbReference type="GO" id="GO:0005886">
    <property type="term" value="C:plasma membrane"/>
    <property type="evidence" value="ECO:0007669"/>
    <property type="project" value="TreeGrafter"/>
</dbReference>
<protein>
    <submittedName>
        <fullName evidence="8">Polysaccharide biosynthesis protein GtrA</fullName>
    </submittedName>
</protein>
<evidence type="ECO:0000313" key="9">
    <source>
        <dbReference type="Proteomes" id="UP000594042"/>
    </source>
</evidence>